<name>A0AAJ6QZ40_9ACAR</name>
<feature type="region of interest" description="Disordered" evidence="2">
    <location>
        <begin position="82"/>
        <end position="103"/>
    </location>
</feature>
<dbReference type="PANTHER" id="PTHR46745:SF1">
    <property type="entry name" value="TSC22 DOMAIN FAMILY PROTEIN 1"/>
    <property type="match status" value="1"/>
</dbReference>
<feature type="compositionally biased region" description="Low complexity" evidence="2">
    <location>
        <begin position="342"/>
        <end position="355"/>
    </location>
</feature>
<dbReference type="KEGG" id="goe:100898525"/>
<dbReference type="GO" id="GO:0005634">
    <property type="term" value="C:nucleus"/>
    <property type="evidence" value="ECO:0007669"/>
    <property type="project" value="TreeGrafter"/>
</dbReference>
<evidence type="ECO:0000256" key="1">
    <source>
        <dbReference type="SAM" id="Coils"/>
    </source>
</evidence>
<feature type="compositionally biased region" description="Low complexity" evidence="2">
    <location>
        <begin position="400"/>
        <end position="415"/>
    </location>
</feature>
<keyword evidence="3" id="KW-1185">Reference proteome</keyword>
<dbReference type="SUPFAM" id="SSF58026">
    <property type="entry name" value="Delta-sleep-inducing peptide immunoreactive peptide"/>
    <property type="match status" value="1"/>
</dbReference>
<evidence type="ECO:0000313" key="3">
    <source>
        <dbReference type="Proteomes" id="UP000694867"/>
    </source>
</evidence>
<dbReference type="GeneID" id="100898525"/>
<feature type="coiled-coil region" evidence="1">
    <location>
        <begin position="256"/>
        <end position="290"/>
    </location>
</feature>
<dbReference type="GO" id="GO:0008284">
    <property type="term" value="P:positive regulation of cell population proliferation"/>
    <property type="evidence" value="ECO:0007669"/>
    <property type="project" value="TreeGrafter"/>
</dbReference>
<dbReference type="Gene3D" id="1.20.5.490">
    <property type="entry name" value="Single helix bin"/>
    <property type="match status" value="1"/>
</dbReference>
<dbReference type="Pfam" id="PF01166">
    <property type="entry name" value="TSC22"/>
    <property type="match status" value="1"/>
</dbReference>
<feature type="compositionally biased region" description="Basic and acidic residues" evidence="2">
    <location>
        <begin position="82"/>
        <end position="97"/>
    </location>
</feature>
<organism evidence="3 4">
    <name type="scientific">Galendromus occidentalis</name>
    <name type="common">western predatory mite</name>
    <dbReference type="NCBI Taxonomy" id="34638"/>
    <lineage>
        <taxon>Eukaryota</taxon>
        <taxon>Metazoa</taxon>
        <taxon>Ecdysozoa</taxon>
        <taxon>Arthropoda</taxon>
        <taxon>Chelicerata</taxon>
        <taxon>Arachnida</taxon>
        <taxon>Acari</taxon>
        <taxon>Parasitiformes</taxon>
        <taxon>Mesostigmata</taxon>
        <taxon>Gamasina</taxon>
        <taxon>Phytoseioidea</taxon>
        <taxon>Phytoseiidae</taxon>
        <taxon>Typhlodrominae</taxon>
        <taxon>Galendromus</taxon>
    </lineage>
</organism>
<sequence>MTPLRFWFAETPKFLSRDELLQMRFIPEIPFEMSAIIQQRLWNSEVLALPDCSRITSVKVHDGVHDRDETDVSGGLVSDVEHGPHNGDAITPHDHKGGPVKKHSITDPQVVAEQWSRRFKVVKIPFTEPFKRGRWTCQDFFDPPEPKQEDKPVQNQANTSPGEGEASLSESAGVADAQAKDGTGGVPGSGATPEESQPSHSVGGSILTPAPTQTPAPTPQGQEPNSTADGNYSACGAGGIDNKIEQAMDLVKSHLMFAVREEVDVLREKITELNEKNEQLLQENQLLKSLLTPELAQRFSAMQHRTAQRPAQAAPNSLPSSQSTPRTAPSLAAFGVPGRPATPVGTLPSGSGTSGPVPPTTIATMVGTPVGGPAKTTNPPGAAAATSGMTNASSPSALHPATSLPATLASAAAPSHQGTPSKEATPPAGSTIKQ</sequence>
<feature type="compositionally biased region" description="Polar residues" evidence="2">
    <location>
        <begin position="387"/>
        <end position="396"/>
    </location>
</feature>
<proteinExistence type="predicted"/>
<feature type="compositionally biased region" description="Polar residues" evidence="2">
    <location>
        <begin position="221"/>
        <end position="230"/>
    </location>
</feature>
<dbReference type="Proteomes" id="UP000694867">
    <property type="component" value="Unplaced"/>
</dbReference>
<dbReference type="RefSeq" id="XP_003748470.1">
    <property type="nucleotide sequence ID" value="XM_003748422.1"/>
</dbReference>
<reference evidence="4" key="1">
    <citation type="submission" date="2025-08" db="UniProtKB">
        <authorList>
            <consortium name="RefSeq"/>
        </authorList>
    </citation>
    <scope>IDENTIFICATION</scope>
</reference>
<dbReference type="AlphaFoldDB" id="A0AAJ6QZ40"/>
<feature type="region of interest" description="Disordered" evidence="2">
    <location>
        <begin position="303"/>
        <end position="434"/>
    </location>
</feature>
<accession>A0AAJ6QZ40</accession>
<gene>
    <name evidence="4" type="primary">LOC100898525</name>
</gene>
<protein>
    <submittedName>
        <fullName evidence="4">Protein bunched, class 2/F/G isoform</fullName>
    </submittedName>
</protein>
<dbReference type="InterPro" id="IPR000580">
    <property type="entry name" value="TSC22/Bun"/>
</dbReference>
<feature type="region of interest" description="Disordered" evidence="2">
    <location>
        <begin position="135"/>
        <end position="234"/>
    </location>
</feature>
<dbReference type="CDD" id="cd21936">
    <property type="entry name" value="ZIP_TSC22D"/>
    <property type="match status" value="1"/>
</dbReference>
<evidence type="ECO:0000313" key="4">
    <source>
        <dbReference type="RefSeq" id="XP_003748470.1"/>
    </source>
</evidence>
<dbReference type="GO" id="GO:0005829">
    <property type="term" value="C:cytosol"/>
    <property type="evidence" value="ECO:0007669"/>
    <property type="project" value="TreeGrafter"/>
</dbReference>
<dbReference type="GO" id="GO:0006357">
    <property type="term" value="P:regulation of transcription by RNA polymerase II"/>
    <property type="evidence" value="ECO:0007669"/>
    <property type="project" value="InterPro"/>
</dbReference>
<feature type="compositionally biased region" description="Polar residues" evidence="2">
    <location>
        <begin position="314"/>
        <end position="327"/>
    </location>
</feature>
<dbReference type="PANTHER" id="PTHR46745">
    <property type="entry name" value="TSC22 DOMAIN FAMILY PROTEIN 1"/>
    <property type="match status" value="1"/>
</dbReference>
<evidence type="ECO:0000256" key="2">
    <source>
        <dbReference type="SAM" id="MobiDB-lite"/>
    </source>
</evidence>
<keyword evidence="1" id="KW-0175">Coiled coil</keyword>
<dbReference type="GO" id="GO:0043066">
    <property type="term" value="P:negative regulation of apoptotic process"/>
    <property type="evidence" value="ECO:0007669"/>
    <property type="project" value="TreeGrafter"/>
</dbReference>